<dbReference type="Proteomes" id="UP000268829">
    <property type="component" value="Unassembled WGS sequence"/>
</dbReference>
<protein>
    <submittedName>
        <fullName evidence="3">DUF2628 domain-containing protein</fullName>
    </submittedName>
</protein>
<keyword evidence="1" id="KW-1133">Transmembrane helix</keyword>
<dbReference type="Pfam" id="PF13240">
    <property type="entry name" value="Zn_Ribbon_1"/>
    <property type="match status" value="1"/>
</dbReference>
<dbReference type="Pfam" id="PF10947">
    <property type="entry name" value="DUF2628"/>
    <property type="match status" value="1"/>
</dbReference>
<dbReference type="EMBL" id="RHHS01000045">
    <property type="protein sequence ID" value="RNB53901.1"/>
    <property type="molecule type" value="Genomic_DNA"/>
</dbReference>
<reference evidence="3 4" key="1">
    <citation type="submission" date="2018-10" db="EMBL/GenBank/DDBJ databases">
        <title>Phylogenomics of Brevibacillus.</title>
        <authorList>
            <person name="Dunlap C."/>
        </authorList>
    </citation>
    <scope>NUCLEOTIDE SEQUENCE [LARGE SCALE GENOMIC DNA]</scope>
    <source>
        <strain evidence="3 4">DSM 100115</strain>
    </source>
</reference>
<dbReference type="OrthoDB" id="6691119at2"/>
<dbReference type="InterPro" id="IPR026870">
    <property type="entry name" value="Zinc_ribbon_dom"/>
</dbReference>
<feature type="transmembrane region" description="Helical" evidence="1">
    <location>
        <begin position="188"/>
        <end position="208"/>
    </location>
</feature>
<proteinExistence type="predicted"/>
<keyword evidence="4" id="KW-1185">Reference proteome</keyword>
<evidence type="ECO:0000313" key="3">
    <source>
        <dbReference type="EMBL" id="RNB53901.1"/>
    </source>
</evidence>
<sequence>MRCTNCGVTIPDNARFCSSCGLQVPSESVFEETVATTAQELPLLDESTNQAISVSQSEHMILNQDEAFRLFIGHNADYYLSKWSTSSDSTKRAGWNWAAFIGNVYWMGYRKMYLQALILTVFYIIASEFLFSNALTASIPIMLICGFLGNTVYYQYVNKKITSISSLYRELPTQREKIKEAGGTSWKGIGVVLIPVIVTALFLSNGYMKVDEQQVKSMVQFYEREGFRYQDGGETFFLFMKSPFGFSLALSGKDLSKIESANAYIPLGADANWIYTGAMIRGFFDDDRTVEQVKSWVSKQFQIFRSERYFPEPTKYIQNKYVKVLSVDPGTVMLINSSKETD</sequence>
<accession>A0A3M8ARS3</accession>
<gene>
    <name evidence="3" type="ORF">EDM57_18465</name>
</gene>
<feature type="domain" description="Zinc-ribbon" evidence="2">
    <location>
        <begin position="3"/>
        <end position="21"/>
    </location>
</feature>
<feature type="transmembrane region" description="Helical" evidence="1">
    <location>
        <begin position="137"/>
        <end position="156"/>
    </location>
</feature>
<feature type="transmembrane region" description="Helical" evidence="1">
    <location>
        <begin position="112"/>
        <end position="131"/>
    </location>
</feature>
<keyword evidence="1" id="KW-0812">Transmembrane</keyword>
<evidence type="ECO:0000313" key="4">
    <source>
        <dbReference type="Proteomes" id="UP000268829"/>
    </source>
</evidence>
<evidence type="ECO:0000256" key="1">
    <source>
        <dbReference type="SAM" id="Phobius"/>
    </source>
</evidence>
<organism evidence="3 4">
    <name type="scientific">Brevibacillus gelatini</name>
    <dbReference type="NCBI Taxonomy" id="1655277"/>
    <lineage>
        <taxon>Bacteria</taxon>
        <taxon>Bacillati</taxon>
        <taxon>Bacillota</taxon>
        <taxon>Bacilli</taxon>
        <taxon>Bacillales</taxon>
        <taxon>Paenibacillaceae</taxon>
        <taxon>Brevibacillus</taxon>
    </lineage>
</organism>
<name>A0A3M8ARS3_9BACL</name>
<comment type="caution">
    <text evidence="3">The sequence shown here is derived from an EMBL/GenBank/DDBJ whole genome shotgun (WGS) entry which is preliminary data.</text>
</comment>
<evidence type="ECO:0000259" key="2">
    <source>
        <dbReference type="Pfam" id="PF13240"/>
    </source>
</evidence>
<keyword evidence="1" id="KW-0472">Membrane</keyword>
<dbReference type="InterPro" id="IPR024399">
    <property type="entry name" value="DUF2628"/>
</dbReference>
<dbReference type="AlphaFoldDB" id="A0A3M8ARS3"/>